<gene>
    <name evidence="2" type="ORF">SteCoe_28328</name>
</gene>
<organism evidence="2 3">
    <name type="scientific">Stentor coeruleus</name>
    <dbReference type="NCBI Taxonomy" id="5963"/>
    <lineage>
        <taxon>Eukaryota</taxon>
        <taxon>Sar</taxon>
        <taxon>Alveolata</taxon>
        <taxon>Ciliophora</taxon>
        <taxon>Postciliodesmatophora</taxon>
        <taxon>Heterotrichea</taxon>
        <taxon>Heterotrichida</taxon>
        <taxon>Stentoridae</taxon>
        <taxon>Stentor</taxon>
    </lineage>
</organism>
<feature type="transmembrane region" description="Helical" evidence="1">
    <location>
        <begin position="81"/>
        <end position="107"/>
    </location>
</feature>
<feature type="transmembrane region" description="Helical" evidence="1">
    <location>
        <begin position="7"/>
        <end position="24"/>
    </location>
</feature>
<name>A0A1R2B8J2_9CILI</name>
<evidence type="ECO:0000313" key="2">
    <source>
        <dbReference type="EMBL" id="OMJ73076.1"/>
    </source>
</evidence>
<comment type="caution">
    <text evidence="2">The sequence shown here is derived from an EMBL/GenBank/DDBJ whole genome shotgun (WGS) entry which is preliminary data.</text>
</comment>
<dbReference type="AlphaFoldDB" id="A0A1R2B8J2"/>
<keyword evidence="1" id="KW-0472">Membrane</keyword>
<dbReference type="EMBL" id="MPUH01000849">
    <property type="protein sequence ID" value="OMJ73076.1"/>
    <property type="molecule type" value="Genomic_DNA"/>
</dbReference>
<evidence type="ECO:0000256" key="1">
    <source>
        <dbReference type="SAM" id="Phobius"/>
    </source>
</evidence>
<feature type="transmembrane region" description="Helical" evidence="1">
    <location>
        <begin position="130"/>
        <end position="157"/>
    </location>
</feature>
<keyword evidence="1" id="KW-1133">Transmembrane helix</keyword>
<reference evidence="2 3" key="1">
    <citation type="submission" date="2016-11" db="EMBL/GenBank/DDBJ databases">
        <title>The macronuclear genome of Stentor coeruleus: a giant cell with tiny introns.</title>
        <authorList>
            <person name="Slabodnick M."/>
            <person name="Ruby J.G."/>
            <person name="Reiff S.B."/>
            <person name="Swart E.C."/>
            <person name="Gosai S."/>
            <person name="Prabakaran S."/>
            <person name="Witkowska E."/>
            <person name="Larue G.E."/>
            <person name="Fisher S."/>
            <person name="Freeman R.M."/>
            <person name="Gunawardena J."/>
            <person name="Chu W."/>
            <person name="Stover N.A."/>
            <person name="Gregory B.D."/>
            <person name="Nowacki M."/>
            <person name="Derisi J."/>
            <person name="Roy S.W."/>
            <person name="Marshall W.F."/>
            <person name="Sood P."/>
        </authorList>
    </citation>
    <scope>NUCLEOTIDE SEQUENCE [LARGE SCALE GENOMIC DNA]</scope>
    <source>
        <strain evidence="2">WM001</strain>
    </source>
</reference>
<evidence type="ECO:0000313" key="3">
    <source>
        <dbReference type="Proteomes" id="UP000187209"/>
    </source>
</evidence>
<feature type="transmembrane region" description="Helical" evidence="1">
    <location>
        <begin position="53"/>
        <end position="74"/>
    </location>
</feature>
<keyword evidence="1" id="KW-0812">Transmembrane</keyword>
<accession>A0A1R2B8J2</accession>
<dbReference type="Proteomes" id="UP000187209">
    <property type="component" value="Unassembled WGS sequence"/>
</dbReference>
<sequence length="170" mass="19859">MENNSKLRFAGSFVSILAILYYFFEIEQQIENWVSYDDIINTTDCYQVYGLEIWLLTQSGIWCGSIFIILTVFIAPQMFKFMLFFMYLVGPMFFMLTIFALVVQVSFVNCCTEEMDNCEDFYPFKNSSNFIVLLVVSLMFSASITMLLISILISALWQQVRNSVLRYQIV</sequence>
<keyword evidence="3" id="KW-1185">Reference proteome</keyword>
<proteinExistence type="predicted"/>
<protein>
    <submittedName>
        <fullName evidence="2">Uncharacterized protein</fullName>
    </submittedName>
</protein>